<evidence type="ECO:0008006" key="5">
    <source>
        <dbReference type="Google" id="ProtNLM"/>
    </source>
</evidence>
<evidence type="ECO:0000313" key="4">
    <source>
        <dbReference type="Proteomes" id="UP000664109"/>
    </source>
</evidence>
<evidence type="ECO:0000313" key="3">
    <source>
        <dbReference type="EMBL" id="MBM9617690.1"/>
    </source>
</evidence>
<accession>A0ABS2UJG1</accession>
<gene>
    <name evidence="3" type="ORF">JE024_02850</name>
</gene>
<organism evidence="3 4">
    <name type="scientific">Streptomyces zhihengii</name>
    <dbReference type="NCBI Taxonomy" id="1818004"/>
    <lineage>
        <taxon>Bacteria</taxon>
        <taxon>Bacillati</taxon>
        <taxon>Actinomycetota</taxon>
        <taxon>Actinomycetes</taxon>
        <taxon>Kitasatosporales</taxon>
        <taxon>Streptomycetaceae</taxon>
        <taxon>Streptomyces</taxon>
    </lineage>
</organism>
<evidence type="ECO:0000256" key="2">
    <source>
        <dbReference type="SAM" id="Phobius"/>
    </source>
</evidence>
<keyword evidence="2" id="KW-1133">Transmembrane helix</keyword>
<proteinExistence type="predicted"/>
<feature type="transmembrane region" description="Helical" evidence="2">
    <location>
        <begin position="15"/>
        <end position="34"/>
    </location>
</feature>
<evidence type="ECO:0000256" key="1">
    <source>
        <dbReference type="SAM" id="MobiDB-lite"/>
    </source>
</evidence>
<comment type="caution">
    <text evidence="3">The sequence shown here is derived from an EMBL/GenBank/DDBJ whole genome shotgun (WGS) entry which is preliminary data.</text>
</comment>
<feature type="region of interest" description="Disordered" evidence="1">
    <location>
        <begin position="38"/>
        <end position="74"/>
    </location>
</feature>
<keyword evidence="4" id="KW-1185">Reference proteome</keyword>
<dbReference type="RefSeq" id="WP_205372041.1">
    <property type="nucleotide sequence ID" value="NZ_JAFEJA010000001.1"/>
</dbReference>
<dbReference type="Proteomes" id="UP000664109">
    <property type="component" value="Unassembled WGS sequence"/>
</dbReference>
<sequence>MIATTSLAAGGSSSLLLIIVGVVVVALLLGAFRLGSRRAAQRKDPAPRPTTADQSGPAAARKDSWRTPGPDDRP</sequence>
<reference evidence="3 4" key="1">
    <citation type="journal article" date="2016" name="Arch. Microbiol.">
        <title>Streptomyces zhihengii sp. nov., isolated from rhizospheric soil of Psammosilene tunicoides.</title>
        <authorList>
            <person name="Huang M.J."/>
            <person name="Fei J.J."/>
            <person name="Salam N."/>
            <person name="Kim C.J."/>
            <person name="Hozzein W.N."/>
            <person name="Xiao M."/>
            <person name="Huang H.Q."/>
            <person name="Li W.J."/>
        </authorList>
    </citation>
    <scope>NUCLEOTIDE SEQUENCE [LARGE SCALE GENOMIC DNA]</scope>
    <source>
        <strain evidence="3 4">YIM T102</strain>
    </source>
</reference>
<name>A0ABS2UJG1_9ACTN</name>
<dbReference type="InterPro" id="IPR045513">
    <property type="entry name" value="DUF6479"/>
</dbReference>
<protein>
    <recommendedName>
        <fullName evidence="5">LPXTG cell wall anchor domain-containing protein</fullName>
    </recommendedName>
</protein>
<dbReference type="EMBL" id="JAFEJA010000001">
    <property type="protein sequence ID" value="MBM9617690.1"/>
    <property type="molecule type" value="Genomic_DNA"/>
</dbReference>
<feature type="compositionally biased region" description="Basic and acidic residues" evidence="1">
    <location>
        <begin position="60"/>
        <end position="74"/>
    </location>
</feature>
<dbReference type="Pfam" id="PF20087">
    <property type="entry name" value="DUF6479"/>
    <property type="match status" value="1"/>
</dbReference>
<keyword evidence="2" id="KW-0472">Membrane</keyword>
<keyword evidence="2" id="KW-0812">Transmembrane</keyword>